<dbReference type="SMART" id="SM00530">
    <property type="entry name" value="HTH_XRE"/>
    <property type="match status" value="1"/>
</dbReference>
<evidence type="ECO:0000259" key="2">
    <source>
        <dbReference type="PROSITE" id="PS50943"/>
    </source>
</evidence>
<evidence type="ECO:0000256" key="1">
    <source>
        <dbReference type="ARBA" id="ARBA00023125"/>
    </source>
</evidence>
<sequence>MREKLRKIRKEKKLTQQQIADMIGISRAAYTNIELGKKNPSLKIVIKIKKILNYERDDIFLNP</sequence>
<dbReference type="PANTHER" id="PTHR46558:SF11">
    <property type="entry name" value="HTH-TYPE TRANSCRIPTIONAL REGULATOR XRE"/>
    <property type="match status" value="1"/>
</dbReference>
<dbReference type="AlphaFoldDB" id="A0A069RP34"/>
<dbReference type="PROSITE" id="PS50943">
    <property type="entry name" value="HTH_CROC1"/>
    <property type="match status" value="1"/>
</dbReference>
<dbReference type="SUPFAM" id="SSF47413">
    <property type="entry name" value="lambda repressor-like DNA-binding domains"/>
    <property type="match status" value="1"/>
</dbReference>
<dbReference type="eggNOG" id="COG1476">
    <property type="taxonomic scope" value="Bacteria"/>
</dbReference>
<dbReference type="STRING" id="1121324.CLIT_8c01060"/>
<keyword evidence="1" id="KW-0238">DNA-binding</keyword>
<keyword evidence="4" id="KW-1185">Reference proteome</keyword>
<dbReference type="InterPro" id="IPR010982">
    <property type="entry name" value="Lambda_DNA-bd_dom_sf"/>
</dbReference>
<dbReference type="Gene3D" id="1.10.260.40">
    <property type="entry name" value="lambda repressor-like DNA-binding domains"/>
    <property type="match status" value="1"/>
</dbReference>
<gene>
    <name evidence="3" type="ORF">CLIT_8c01060</name>
</gene>
<dbReference type="PANTHER" id="PTHR46558">
    <property type="entry name" value="TRACRIPTIONAL REGULATORY PROTEIN-RELATED-RELATED"/>
    <property type="match status" value="1"/>
</dbReference>
<feature type="domain" description="HTH cro/C1-type" evidence="2">
    <location>
        <begin position="5"/>
        <end position="59"/>
    </location>
</feature>
<name>A0A069RP34_PEPLI</name>
<dbReference type="EMBL" id="JJMM01000008">
    <property type="protein sequence ID" value="KDR95937.1"/>
    <property type="molecule type" value="Genomic_DNA"/>
</dbReference>
<comment type="caution">
    <text evidence="3">The sequence shown here is derived from an EMBL/GenBank/DDBJ whole genome shotgun (WGS) entry which is preliminary data.</text>
</comment>
<dbReference type="GO" id="GO:0003677">
    <property type="term" value="F:DNA binding"/>
    <property type="evidence" value="ECO:0007669"/>
    <property type="project" value="UniProtKB-KW"/>
</dbReference>
<dbReference type="CDD" id="cd00093">
    <property type="entry name" value="HTH_XRE"/>
    <property type="match status" value="1"/>
</dbReference>
<reference evidence="3 4" key="1">
    <citation type="submission" date="2014-03" db="EMBL/GenBank/DDBJ databases">
        <title>Genome sequence of Clostridium litorale W6, DSM 5388.</title>
        <authorList>
            <person name="Poehlein A."/>
            <person name="Jagirdar A."/>
            <person name="Khonsari B."/>
            <person name="Chibani C.M."/>
            <person name="Gutierrez Gutierrez D.A."/>
            <person name="Davydova E."/>
            <person name="Alghaithi H.S."/>
            <person name="Nair K.P."/>
            <person name="Dhamotharan K."/>
            <person name="Chandran L."/>
            <person name="G W."/>
            <person name="Daniel R."/>
        </authorList>
    </citation>
    <scope>NUCLEOTIDE SEQUENCE [LARGE SCALE GENOMIC DNA]</scope>
    <source>
        <strain evidence="3 4">W6</strain>
    </source>
</reference>
<dbReference type="Pfam" id="PF01381">
    <property type="entry name" value="HTH_3"/>
    <property type="match status" value="1"/>
</dbReference>
<evidence type="ECO:0000313" key="4">
    <source>
        <dbReference type="Proteomes" id="UP000027946"/>
    </source>
</evidence>
<dbReference type="InterPro" id="IPR001387">
    <property type="entry name" value="Cro/C1-type_HTH"/>
</dbReference>
<accession>A0A069RP34</accession>
<organism evidence="3 4">
    <name type="scientific">Peptoclostridium litorale DSM 5388</name>
    <dbReference type="NCBI Taxonomy" id="1121324"/>
    <lineage>
        <taxon>Bacteria</taxon>
        <taxon>Bacillati</taxon>
        <taxon>Bacillota</taxon>
        <taxon>Clostridia</taxon>
        <taxon>Peptostreptococcales</taxon>
        <taxon>Peptoclostridiaceae</taxon>
        <taxon>Peptoclostridium</taxon>
    </lineage>
</organism>
<proteinExistence type="predicted"/>
<protein>
    <recommendedName>
        <fullName evidence="2">HTH cro/C1-type domain-containing protein</fullName>
    </recommendedName>
</protein>
<dbReference type="Proteomes" id="UP000027946">
    <property type="component" value="Unassembled WGS sequence"/>
</dbReference>
<dbReference type="RefSeq" id="WP_038263121.1">
    <property type="nucleotide sequence ID" value="NZ_FSRH01000008.1"/>
</dbReference>
<evidence type="ECO:0000313" key="3">
    <source>
        <dbReference type="EMBL" id="KDR95937.1"/>
    </source>
</evidence>